<accession>A0ABS6M950</accession>
<gene>
    <name evidence="3" type="ORF">KTN04_05660</name>
</gene>
<evidence type="ECO:0000313" key="3">
    <source>
        <dbReference type="EMBL" id="MBV0932821.1"/>
    </source>
</evidence>
<evidence type="ECO:0000259" key="2">
    <source>
        <dbReference type="SMART" id="SM00267"/>
    </source>
</evidence>
<keyword evidence="1" id="KW-1133">Transmembrane helix</keyword>
<dbReference type="EMBL" id="JAHQZT010000005">
    <property type="protein sequence ID" value="MBV0932821.1"/>
    <property type="molecule type" value="Genomic_DNA"/>
</dbReference>
<name>A0ABS6M950_9GAMM</name>
<sequence length="237" mass="26372">MDSVFVEQLKRIRHLVVLLLSLDVVALAVAAASGAPLTLLVLLAVLLLATLALLYVLRSRSMTRAASRAQEPLLAIDPNTGIATEYWYRHMLALECRRAVREFAPLTVLSIHLGDQVRRPQLLELVRVLGEAFSRPGDLVGWHGGRVVGAVLPSTNENAQQLVQRCYDRIREHESMAELPLRIVAETFQPLGDLCLAKVHHQLESHLHTALQQEPGVFYYSEFSTHANGPGMTYNDQ</sequence>
<keyword evidence="1" id="KW-0812">Transmembrane</keyword>
<dbReference type="InterPro" id="IPR000160">
    <property type="entry name" value="GGDEF_dom"/>
</dbReference>
<comment type="caution">
    <text evidence="3">The sequence shown here is derived from an EMBL/GenBank/DDBJ whole genome shotgun (WGS) entry which is preliminary data.</text>
</comment>
<proteinExistence type="predicted"/>
<dbReference type="RefSeq" id="WP_217334241.1">
    <property type="nucleotide sequence ID" value="NZ_JAHQZT010000005.1"/>
</dbReference>
<protein>
    <recommendedName>
        <fullName evidence="2">GGDEF domain-containing protein</fullName>
    </recommendedName>
</protein>
<keyword evidence="1" id="KW-0472">Membrane</keyword>
<evidence type="ECO:0000313" key="4">
    <source>
        <dbReference type="Proteomes" id="UP000755551"/>
    </source>
</evidence>
<reference evidence="3 4" key="1">
    <citation type="submission" date="2021-06" db="EMBL/GenBank/DDBJ databases">
        <title>Bacterium isolated from marine sediment.</title>
        <authorList>
            <person name="Zhu K.-L."/>
            <person name="Du Z.-J."/>
            <person name="Liang Q.-Y."/>
        </authorList>
    </citation>
    <scope>NUCLEOTIDE SEQUENCE [LARGE SCALE GENOMIC DNA]</scope>
    <source>
        <strain evidence="3 4">A346</strain>
    </source>
</reference>
<feature type="transmembrane region" description="Helical" evidence="1">
    <location>
        <begin position="37"/>
        <end position="57"/>
    </location>
</feature>
<organism evidence="3 4">
    <name type="scientific">Marinobacterium weihaiense</name>
    <dbReference type="NCBI Taxonomy" id="2851016"/>
    <lineage>
        <taxon>Bacteria</taxon>
        <taxon>Pseudomonadati</taxon>
        <taxon>Pseudomonadota</taxon>
        <taxon>Gammaproteobacteria</taxon>
        <taxon>Oceanospirillales</taxon>
        <taxon>Oceanospirillaceae</taxon>
        <taxon>Marinobacterium</taxon>
    </lineage>
</organism>
<feature type="domain" description="GGDEF" evidence="2">
    <location>
        <begin position="63"/>
        <end position="220"/>
    </location>
</feature>
<keyword evidence="4" id="KW-1185">Reference proteome</keyword>
<feature type="transmembrane region" description="Helical" evidence="1">
    <location>
        <begin position="12"/>
        <end position="31"/>
    </location>
</feature>
<dbReference type="Proteomes" id="UP000755551">
    <property type="component" value="Unassembled WGS sequence"/>
</dbReference>
<evidence type="ECO:0000256" key="1">
    <source>
        <dbReference type="SAM" id="Phobius"/>
    </source>
</evidence>
<dbReference type="SMART" id="SM00267">
    <property type="entry name" value="GGDEF"/>
    <property type="match status" value="1"/>
</dbReference>